<protein>
    <submittedName>
        <fullName evidence="2">Class I glutamine amidotransferase family protein</fullName>
    </submittedName>
</protein>
<evidence type="ECO:0000313" key="3">
    <source>
        <dbReference type="Proteomes" id="UP000034736"/>
    </source>
</evidence>
<dbReference type="PROSITE" id="PS51273">
    <property type="entry name" value="GATASE_TYPE_1"/>
    <property type="match status" value="1"/>
</dbReference>
<dbReference type="InterPro" id="IPR017926">
    <property type="entry name" value="GATASE"/>
</dbReference>
<dbReference type="STRING" id="1618647.UW30_C0003G0041"/>
<keyword evidence="2" id="KW-0315">Glutamine amidotransferase</keyword>
<dbReference type="Proteomes" id="UP000034736">
    <property type="component" value="Unassembled WGS sequence"/>
</dbReference>
<sequence length="247" mass="27775">MKFKPKILFLDILTDDRRERELVSKKVYKGTYSEAMRMAFGLNKDQWTVVYAPHDKFPVSLDGIDALVIGGSFHDPINKSVKPWMRKTFDFIKLVSAAEMPILGICGGLQFTVRAFGGEVIRNPKGREFGTINLDILSAGAGDKLFSGLPKSVFAQSSHKCMANSLKPGWKLLASSKLCRNQAVAIGKNIRLLQFHPEMTAHQLLAIAKYKKEPASPSKDASLYGKKIIHNFLEYFVLPYHRKKMIK</sequence>
<dbReference type="Gene3D" id="3.40.50.880">
    <property type="match status" value="1"/>
</dbReference>
<keyword evidence="2" id="KW-0808">Transferase</keyword>
<dbReference type="EMBL" id="LCHU01000003">
    <property type="protein sequence ID" value="KKT41941.1"/>
    <property type="molecule type" value="Genomic_DNA"/>
</dbReference>
<dbReference type="InterPro" id="IPR029062">
    <property type="entry name" value="Class_I_gatase-like"/>
</dbReference>
<evidence type="ECO:0000259" key="1">
    <source>
        <dbReference type="Pfam" id="PF00117"/>
    </source>
</evidence>
<dbReference type="CDD" id="cd01741">
    <property type="entry name" value="GATase1_1"/>
    <property type="match status" value="1"/>
</dbReference>
<dbReference type="Pfam" id="PF00117">
    <property type="entry name" value="GATase"/>
    <property type="match status" value="1"/>
</dbReference>
<dbReference type="GO" id="GO:0016740">
    <property type="term" value="F:transferase activity"/>
    <property type="evidence" value="ECO:0007669"/>
    <property type="project" value="UniProtKB-KW"/>
</dbReference>
<dbReference type="SUPFAM" id="SSF52317">
    <property type="entry name" value="Class I glutamine amidotransferase-like"/>
    <property type="match status" value="1"/>
</dbReference>
<dbReference type="PANTHER" id="PTHR42695:SF5">
    <property type="entry name" value="GLUTAMINE AMIDOTRANSFERASE YLR126C-RELATED"/>
    <property type="match status" value="1"/>
</dbReference>
<dbReference type="InterPro" id="IPR044992">
    <property type="entry name" value="ChyE-like"/>
</dbReference>
<comment type="caution">
    <text evidence="2">The sequence shown here is derived from an EMBL/GenBank/DDBJ whole genome shotgun (WGS) entry which is preliminary data.</text>
</comment>
<name>A0A0G1H3E1_9BACT</name>
<organism evidence="2 3">
    <name type="scientific">Candidatus Giovannonibacteria bacterium GW2011_GWA2_44_13b</name>
    <dbReference type="NCBI Taxonomy" id="1618647"/>
    <lineage>
        <taxon>Bacteria</taxon>
        <taxon>Candidatus Giovannoniibacteriota</taxon>
    </lineage>
</organism>
<dbReference type="AlphaFoldDB" id="A0A0G1H3E1"/>
<feature type="domain" description="Glutamine amidotransferase" evidence="1">
    <location>
        <begin position="49"/>
        <end position="201"/>
    </location>
</feature>
<accession>A0A0G1H3E1</accession>
<evidence type="ECO:0000313" key="2">
    <source>
        <dbReference type="EMBL" id="KKT41941.1"/>
    </source>
</evidence>
<dbReference type="GO" id="GO:0005829">
    <property type="term" value="C:cytosol"/>
    <property type="evidence" value="ECO:0007669"/>
    <property type="project" value="TreeGrafter"/>
</dbReference>
<reference evidence="2 3" key="1">
    <citation type="journal article" date="2015" name="Nature">
        <title>rRNA introns, odd ribosomes, and small enigmatic genomes across a large radiation of phyla.</title>
        <authorList>
            <person name="Brown C.T."/>
            <person name="Hug L.A."/>
            <person name="Thomas B.C."/>
            <person name="Sharon I."/>
            <person name="Castelle C.J."/>
            <person name="Singh A."/>
            <person name="Wilkins M.J."/>
            <person name="Williams K.H."/>
            <person name="Banfield J.F."/>
        </authorList>
    </citation>
    <scope>NUCLEOTIDE SEQUENCE [LARGE SCALE GENOMIC DNA]</scope>
</reference>
<proteinExistence type="predicted"/>
<dbReference type="PANTHER" id="PTHR42695">
    <property type="entry name" value="GLUTAMINE AMIDOTRANSFERASE YLR126C-RELATED"/>
    <property type="match status" value="1"/>
</dbReference>
<gene>
    <name evidence="2" type="ORF">UW30_C0003G0041</name>
</gene>